<accession>A0ABW7MVR3</accession>
<organism evidence="2 3">
    <name type="scientific">Gaetbulibacter aquiaggeris</name>
    <dbReference type="NCBI Taxonomy" id="1735373"/>
    <lineage>
        <taxon>Bacteria</taxon>
        <taxon>Pseudomonadati</taxon>
        <taxon>Bacteroidota</taxon>
        <taxon>Flavobacteriia</taxon>
        <taxon>Flavobacteriales</taxon>
        <taxon>Flavobacteriaceae</taxon>
        <taxon>Gaetbulibacter</taxon>
    </lineage>
</organism>
<dbReference type="InterPro" id="IPR036514">
    <property type="entry name" value="SGNH_hydro_sf"/>
</dbReference>
<name>A0ABW7MVR3_9FLAO</name>
<evidence type="ECO:0000313" key="2">
    <source>
        <dbReference type="EMBL" id="MFH6769242.1"/>
    </source>
</evidence>
<protein>
    <recommendedName>
        <fullName evidence="4">DUF1574 domain-containing protein</fullName>
    </recommendedName>
</protein>
<dbReference type="EMBL" id="JBAWKC010000003">
    <property type="protein sequence ID" value="MFH6769242.1"/>
    <property type="molecule type" value="Genomic_DNA"/>
</dbReference>
<evidence type="ECO:0000313" key="3">
    <source>
        <dbReference type="Proteomes" id="UP001610104"/>
    </source>
</evidence>
<evidence type="ECO:0000256" key="1">
    <source>
        <dbReference type="SAM" id="Phobius"/>
    </source>
</evidence>
<reference evidence="2 3" key="1">
    <citation type="submission" date="2024-02" db="EMBL/GenBank/DDBJ databases">
        <title>A Gaetbulibacter species isolated from tidal flats and genomic insights of their niches.</title>
        <authorList>
            <person name="Ye Y."/>
        </authorList>
    </citation>
    <scope>NUCLEOTIDE SEQUENCE [LARGE SCALE GENOMIC DNA]</scope>
    <source>
        <strain evidence="2 3">KEM-8</strain>
    </source>
</reference>
<dbReference type="SUPFAM" id="SSF52266">
    <property type="entry name" value="SGNH hydrolase"/>
    <property type="match status" value="1"/>
</dbReference>
<comment type="caution">
    <text evidence="2">The sequence shown here is derived from an EMBL/GenBank/DDBJ whole genome shotgun (WGS) entry which is preliminary data.</text>
</comment>
<keyword evidence="1" id="KW-0812">Transmembrane</keyword>
<sequence>MKSELTLSIRQILKFIIIFLIVDFLFGSISKKIFYEQKTGKFYRSTYAIKEAKEDILIFGSSHAHRHYVPEVMEKELLKTCYNVGAEGQQLLFHAAFQKMILKRRVPELIVLNIDENFLYKSNAAYNRLSDLHPYYSEFKNELRSFLSLNSSFMDFKLFFKSYQTNSTLIHAIRYYISPQIDYKGYRPLDGVMTLNKVAFYEKDNSEKEYIQEIDPVFVAAFKDFILTAKKNNIKLVFVTSPNLIERSISENESFKMIKVISKLEKIPFFDFLNSPAYINQYDLFHDPSHLNDNGARIFTKSVAELINVID</sequence>
<dbReference type="Proteomes" id="UP001610104">
    <property type="component" value="Unassembled WGS sequence"/>
</dbReference>
<feature type="transmembrane region" description="Helical" evidence="1">
    <location>
        <begin position="12"/>
        <end position="29"/>
    </location>
</feature>
<dbReference type="Gene3D" id="3.40.50.1110">
    <property type="entry name" value="SGNH hydrolase"/>
    <property type="match status" value="1"/>
</dbReference>
<keyword evidence="1" id="KW-0472">Membrane</keyword>
<keyword evidence="3" id="KW-1185">Reference proteome</keyword>
<evidence type="ECO:0008006" key="4">
    <source>
        <dbReference type="Google" id="ProtNLM"/>
    </source>
</evidence>
<proteinExistence type="predicted"/>
<dbReference type="RefSeq" id="WP_395438481.1">
    <property type="nucleotide sequence ID" value="NZ_JBAWKC010000003.1"/>
</dbReference>
<gene>
    <name evidence="2" type="ORF">V8G56_10880</name>
</gene>
<keyword evidence="1" id="KW-1133">Transmembrane helix</keyword>